<name>A0A8S9M6I1_BRACR</name>
<feature type="compositionally biased region" description="Basic and acidic residues" evidence="1">
    <location>
        <begin position="13"/>
        <end position="38"/>
    </location>
</feature>
<gene>
    <name evidence="2" type="ORF">F2Q70_00011522</name>
</gene>
<accession>A0A8S9M6I1</accession>
<protein>
    <submittedName>
        <fullName evidence="2">Uncharacterized protein</fullName>
    </submittedName>
</protein>
<reference evidence="2" key="1">
    <citation type="submission" date="2019-12" db="EMBL/GenBank/DDBJ databases">
        <title>Genome sequencing and annotation of Brassica cretica.</title>
        <authorList>
            <person name="Studholme D.J."/>
            <person name="Sarris P.F."/>
        </authorList>
    </citation>
    <scope>NUCLEOTIDE SEQUENCE</scope>
    <source>
        <strain evidence="2">PFS-102/07</strain>
        <tissue evidence="2">Leaf</tissue>
    </source>
</reference>
<dbReference type="AlphaFoldDB" id="A0A8S9M6I1"/>
<feature type="region of interest" description="Disordered" evidence="1">
    <location>
        <begin position="1"/>
        <end position="58"/>
    </location>
</feature>
<organism evidence="2">
    <name type="scientific">Brassica cretica</name>
    <name type="common">Mustard</name>
    <dbReference type="NCBI Taxonomy" id="69181"/>
    <lineage>
        <taxon>Eukaryota</taxon>
        <taxon>Viridiplantae</taxon>
        <taxon>Streptophyta</taxon>
        <taxon>Embryophyta</taxon>
        <taxon>Tracheophyta</taxon>
        <taxon>Spermatophyta</taxon>
        <taxon>Magnoliopsida</taxon>
        <taxon>eudicotyledons</taxon>
        <taxon>Gunneridae</taxon>
        <taxon>Pentapetalae</taxon>
        <taxon>rosids</taxon>
        <taxon>malvids</taxon>
        <taxon>Brassicales</taxon>
        <taxon>Brassicaceae</taxon>
        <taxon>Brassiceae</taxon>
        <taxon>Brassica</taxon>
    </lineage>
</organism>
<proteinExistence type="predicted"/>
<comment type="caution">
    <text evidence="2">The sequence shown here is derived from an EMBL/GenBank/DDBJ whole genome shotgun (WGS) entry which is preliminary data.</text>
</comment>
<evidence type="ECO:0000256" key="1">
    <source>
        <dbReference type="SAM" id="MobiDB-lite"/>
    </source>
</evidence>
<feature type="region of interest" description="Disordered" evidence="1">
    <location>
        <begin position="77"/>
        <end position="101"/>
    </location>
</feature>
<feature type="compositionally biased region" description="Basic and acidic residues" evidence="1">
    <location>
        <begin position="86"/>
        <end position="101"/>
    </location>
</feature>
<dbReference type="EMBL" id="QGKY02000089">
    <property type="protein sequence ID" value="KAF2613599.1"/>
    <property type="molecule type" value="Genomic_DNA"/>
</dbReference>
<sequence length="380" mass="43234">MNQNRETRRRWNRQKENEKSNEGASRREIKKDLYRIEADQTLPVRNAAGTSDSSPEKRLASLTAAILRREGRSQEEYRFRKNKVTRSRDRSTATNSDGDKGDELRPVSVFFPCNLSSLSVSSHFSLSPCFRRQVNFVGEEVKKHATESTEVDGLEGQQEMCFINANEIVAKAEVHIVEKADDKVVERVEIQAVKKVEEKVVKRVGHKAETLINENAGQKLKEVELEETPKVEQSPYDKLSFPGRFITKANKVISKFRTYMSDAGVKLPEITNMHDTYVQMMFIKYILSNREEVAELPDISTSKIDPPIGACTILIDLTVFDMMTKRRVPLILGTPFLDIVGACIDFSNKTEILHNVNNTISCPIKSPMMTFEYCGTINFE</sequence>
<evidence type="ECO:0000313" key="2">
    <source>
        <dbReference type="EMBL" id="KAF2613599.1"/>
    </source>
</evidence>